<feature type="compositionally biased region" description="Polar residues" evidence="1">
    <location>
        <begin position="15"/>
        <end position="26"/>
    </location>
</feature>
<keyword evidence="3" id="KW-1185">Reference proteome</keyword>
<feature type="compositionally biased region" description="Basic and acidic residues" evidence="1">
    <location>
        <begin position="70"/>
        <end position="79"/>
    </location>
</feature>
<feature type="compositionally biased region" description="Basic and acidic residues" evidence="1">
    <location>
        <begin position="45"/>
        <end position="62"/>
    </location>
</feature>
<dbReference type="AlphaFoldDB" id="A0AAV7TM83"/>
<dbReference type="EMBL" id="JANPWB010000006">
    <property type="protein sequence ID" value="KAJ1177723.1"/>
    <property type="molecule type" value="Genomic_DNA"/>
</dbReference>
<accession>A0AAV7TM83</accession>
<evidence type="ECO:0000256" key="1">
    <source>
        <dbReference type="SAM" id="MobiDB-lite"/>
    </source>
</evidence>
<comment type="caution">
    <text evidence="2">The sequence shown here is derived from an EMBL/GenBank/DDBJ whole genome shotgun (WGS) entry which is preliminary data.</text>
</comment>
<feature type="region of interest" description="Disordered" evidence="1">
    <location>
        <begin position="1"/>
        <end position="99"/>
    </location>
</feature>
<gene>
    <name evidence="2" type="ORF">NDU88_002975</name>
</gene>
<protein>
    <submittedName>
        <fullName evidence="2">Uncharacterized protein</fullName>
    </submittedName>
</protein>
<reference evidence="2" key="1">
    <citation type="journal article" date="2022" name="bioRxiv">
        <title>Sequencing and chromosome-scale assembly of the giantPleurodeles waltlgenome.</title>
        <authorList>
            <person name="Brown T."/>
            <person name="Elewa A."/>
            <person name="Iarovenko S."/>
            <person name="Subramanian E."/>
            <person name="Araus A.J."/>
            <person name="Petzold A."/>
            <person name="Susuki M."/>
            <person name="Suzuki K.-i.T."/>
            <person name="Hayashi T."/>
            <person name="Toyoda A."/>
            <person name="Oliveira C."/>
            <person name="Osipova E."/>
            <person name="Leigh N.D."/>
            <person name="Simon A."/>
            <person name="Yun M.H."/>
        </authorList>
    </citation>
    <scope>NUCLEOTIDE SEQUENCE</scope>
    <source>
        <strain evidence="2">20211129_DDA</strain>
        <tissue evidence="2">Liver</tissue>
    </source>
</reference>
<proteinExistence type="predicted"/>
<name>A0AAV7TM83_PLEWA</name>
<evidence type="ECO:0000313" key="3">
    <source>
        <dbReference type="Proteomes" id="UP001066276"/>
    </source>
</evidence>
<sequence>MQSGPFEEATGADAATSNPERNSMPSNPFGLPGITRQRQTVCAAGKEDEEKIPAGGGERAEETGGTGAEDEWRLQRTETIEESSGCGKRMESTHEGVTAPTAAQEAFHEVSSHASGEAWPNQSVLSQDQDALLRSLHFICKNSTHICGKTDASQEDKT</sequence>
<organism evidence="2 3">
    <name type="scientific">Pleurodeles waltl</name>
    <name type="common">Iberian ribbed newt</name>
    <dbReference type="NCBI Taxonomy" id="8319"/>
    <lineage>
        <taxon>Eukaryota</taxon>
        <taxon>Metazoa</taxon>
        <taxon>Chordata</taxon>
        <taxon>Craniata</taxon>
        <taxon>Vertebrata</taxon>
        <taxon>Euteleostomi</taxon>
        <taxon>Amphibia</taxon>
        <taxon>Batrachia</taxon>
        <taxon>Caudata</taxon>
        <taxon>Salamandroidea</taxon>
        <taxon>Salamandridae</taxon>
        <taxon>Pleurodelinae</taxon>
        <taxon>Pleurodeles</taxon>
    </lineage>
</organism>
<evidence type="ECO:0000313" key="2">
    <source>
        <dbReference type="EMBL" id="KAJ1177723.1"/>
    </source>
</evidence>
<dbReference type="Proteomes" id="UP001066276">
    <property type="component" value="Chromosome 3_2"/>
</dbReference>